<proteinExistence type="inferred from homology"/>
<dbReference type="Gene3D" id="3.20.20.80">
    <property type="entry name" value="Glycosidases"/>
    <property type="match status" value="1"/>
</dbReference>
<evidence type="ECO:0000256" key="2">
    <source>
        <dbReference type="ARBA" id="ARBA00022801"/>
    </source>
</evidence>
<keyword evidence="3" id="KW-0325">Glycoprotein</keyword>
<name>A0A6J1T3V2_FRAOC</name>
<dbReference type="GeneID" id="113211227"/>
<keyword evidence="7" id="KW-0812">Transmembrane</keyword>
<dbReference type="GO" id="GO:0008061">
    <property type="term" value="F:chitin binding"/>
    <property type="evidence" value="ECO:0007669"/>
    <property type="project" value="InterPro"/>
</dbReference>
<evidence type="ECO:0000259" key="8">
    <source>
        <dbReference type="PROSITE" id="PS51910"/>
    </source>
</evidence>
<dbReference type="SUPFAM" id="SSF51445">
    <property type="entry name" value="(Trans)glycosidases"/>
    <property type="match status" value="1"/>
</dbReference>
<evidence type="ECO:0000313" key="10">
    <source>
        <dbReference type="RefSeq" id="XP_026285326.1"/>
    </source>
</evidence>
<sequence length="487" mass="55688">MGARVVPIVNPEVRYEHLGEEPYKIKTAYKQLFLFGFGLSLVIFLILVTAYNGWEDIFAPSEKPEKNDNLDFMMYGPVRSELGVQGIQERRADLYAKAFNKKHKFLMKPPNSSYSKTEEEQLLTNSPYVWSTPEPDGFKLVCYYAIPPNLTVTDDKTLMPNDLDADLCTHINLAFASVANNSLVPSNPDDVETYDEVVKLKKQNPKLKVLLSVNGDMSQVVQDHITRKTFIKSSLDVLRKHNFDGLDIDWEFPDDAWKFMTLLAEFRQAFGDRYLLTAAVAAPQVIVDISYKINVMSRFVDWVNLMTYDFHFYTRFTPFTGLNAPLYKSQKDKGYFSQLNTNWSVHYWEDQGMPRNKIVVGVPTYGHTFKLQNKKNTGLFAPSCNFGDLGGGGFIDYPDVCRFLTTGAVQTFDRSSRASYAYKNRNWIAFEDERSAAYKGEFITSRGYGGAMVWSLNSDDYKGLCYKSGLKFPLIRRLKIVLTDDML</sequence>
<dbReference type="Gene3D" id="3.10.50.10">
    <property type="match status" value="1"/>
</dbReference>
<dbReference type="SUPFAM" id="SSF54556">
    <property type="entry name" value="Chitinase insertion domain"/>
    <property type="match status" value="1"/>
</dbReference>
<evidence type="ECO:0000256" key="5">
    <source>
        <dbReference type="RuleBase" id="RU000489"/>
    </source>
</evidence>
<dbReference type="OrthoDB" id="76388at2759"/>
<evidence type="ECO:0000256" key="6">
    <source>
        <dbReference type="RuleBase" id="RU004453"/>
    </source>
</evidence>
<keyword evidence="9" id="KW-1185">Reference proteome</keyword>
<dbReference type="FunFam" id="3.10.50.10:FF:000003">
    <property type="entry name" value="Class V chitinase CHIT5b"/>
    <property type="match status" value="1"/>
</dbReference>
<dbReference type="PANTHER" id="PTHR11177:SF390">
    <property type="entry name" value="CHITINASE 11"/>
    <property type="match status" value="1"/>
</dbReference>
<dbReference type="SMART" id="SM00636">
    <property type="entry name" value="Glyco_18"/>
    <property type="match status" value="1"/>
</dbReference>
<evidence type="ECO:0000256" key="4">
    <source>
        <dbReference type="ARBA" id="ARBA00023295"/>
    </source>
</evidence>
<dbReference type="KEGG" id="foc:113211227"/>
<dbReference type="GO" id="GO:0004568">
    <property type="term" value="F:chitinase activity"/>
    <property type="evidence" value="ECO:0007669"/>
    <property type="project" value="UniProtKB-ARBA"/>
</dbReference>
<evidence type="ECO:0000256" key="1">
    <source>
        <dbReference type="ARBA" id="ARBA00022729"/>
    </source>
</evidence>
<dbReference type="InterPro" id="IPR029070">
    <property type="entry name" value="Chitinase_insertion_sf"/>
</dbReference>
<dbReference type="InterPro" id="IPR017853">
    <property type="entry name" value="GH"/>
</dbReference>
<evidence type="ECO:0000256" key="7">
    <source>
        <dbReference type="SAM" id="Phobius"/>
    </source>
</evidence>
<dbReference type="AlphaFoldDB" id="A0A6J1T3V2"/>
<dbReference type="PROSITE" id="PS51910">
    <property type="entry name" value="GH18_2"/>
    <property type="match status" value="1"/>
</dbReference>
<dbReference type="Pfam" id="PF00704">
    <property type="entry name" value="Glyco_hydro_18"/>
    <property type="match status" value="1"/>
</dbReference>
<keyword evidence="2 5" id="KW-0378">Hydrolase</keyword>
<dbReference type="GO" id="GO:0005975">
    <property type="term" value="P:carbohydrate metabolic process"/>
    <property type="evidence" value="ECO:0007669"/>
    <property type="project" value="InterPro"/>
</dbReference>
<evidence type="ECO:0000313" key="9">
    <source>
        <dbReference type="Proteomes" id="UP000504606"/>
    </source>
</evidence>
<evidence type="ECO:0000256" key="3">
    <source>
        <dbReference type="ARBA" id="ARBA00023180"/>
    </source>
</evidence>
<dbReference type="Proteomes" id="UP000504606">
    <property type="component" value="Unplaced"/>
</dbReference>
<keyword evidence="1" id="KW-0732">Signal</keyword>
<organism evidence="9 10">
    <name type="scientific">Frankliniella occidentalis</name>
    <name type="common">Western flower thrips</name>
    <name type="synonym">Euthrips occidentalis</name>
    <dbReference type="NCBI Taxonomy" id="133901"/>
    <lineage>
        <taxon>Eukaryota</taxon>
        <taxon>Metazoa</taxon>
        <taxon>Ecdysozoa</taxon>
        <taxon>Arthropoda</taxon>
        <taxon>Hexapoda</taxon>
        <taxon>Insecta</taxon>
        <taxon>Pterygota</taxon>
        <taxon>Neoptera</taxon>
        <taxon>Paraneoptera</taxon>
        <taxon>Thysanoptera</taxon>
        <taxon>Terebrantia</taxon>
        <taxon>Thripoidea</taxon>
        <taxon>Thripidae</taxon>
        <taxon>Frankliniella</taxon>
    </lineage>
</organism>
<reference evidence="10" key="1">
    <citation type="submission" date="2025-08" db="UniProtKB">
        <authorList>
            <consortium name="RefSeq"/>
        </authorList>
    </citation>
    <scope>IDENTIFICATION</scope>
    <source>
        <tissue evidence="10">Whole organism</tissue>
    </source>
</reference>
<dbReference type="RefSeq" id="XP_026285326.1">
    <property type="nucleotide sequence ID" value="XM_026429541.2"/>
</dbReference>
<comment type="similarity">
    <text evidence="6">Belongs to the glycosyl hydrolase 18 family.</text>
</comment>
<gene>
    <name evidence="10" type="primary">LOC113211227</name>
</gene>
<keyword evidence="4 5" id="KW-0326">Glycosidase</keyword>
<keyword evidence="7" id="KW-0472">Membrane</keyword>
<dbReference type="InterPro" id="IPR050314">
    <property type="entry name" value="Glycosyl_Hydrlase_18"/>
</dbReference>
<dbReference type="InterPro" id="IPR001223">
    <property type="entry name" value="Glyco_hydro18_cat"/>
</dbReference>
<dbReference type="PANTHER" id="PTHR11177">
    <property type="entry name" value="CHITINASE"/>
    <property type="match status" value="1"/>
</dbReference>
<dbReference type="GO" id="GO:0006032">
    <property type="term" value="P:chitin catabolic process"/>
    <property type="evidence" value="ECO:0007669"/>
    <property type="project" value="UniProtKB-ARBA"/>
</dbReference>
<dbReference type="GO" id="GO:0005576">
    <property type="term" value="C:extracellular region"/>
    <property type="evidence" value="ECO:0007669"/>
    <property type="project" value="TreeGrafter"/>
</dbReference>
<protein>
    <submittedName>
        <fullName evidence="10">Chitinase-3-like protein 2</fullName>
    </submittedName>
</protein>
<dbReference type="PROSITE" id="PS01095">
    <property type="entry name" value="GH18_1"/>
    <property type="match status" value="1"/>
</dbReference>
<feature type="domain" description="GH18" evidence="8">
    <location>
        <begin position="138"/>
        <end position="485"/>
    </location>
</feature>
<accession>A0A6J1T3V2</accession>
<dbReference type="InterPro" id="IPR001579">
    <property type="entry name" value="Glyco_hydro_18_chit_AS"/>
</dbReference>
<keyword evidence="7" id="KW-1133">Transmembrane helix</keyword>
<feature type="transmembrane region" description="Helical" evidence="7">
    <location>
        <begin position="32"/>
        <end position="54"/>
    </location>
</feature>
<dbReference type="InterPro" id="IPR011583">
    <property type="entry name" value="Chitinase_II/V-like_cat"/>
</dbReference>